<feature type="compositionally biased region" description="Low complexity" evidence="6">
    <location>
        <begin position="88"/>
        <end position="100"/>
    </location>
</feature>
<keyword evidence="3" id="KW-0689">Ribosomal protein</keyword>
<feature type="region of interest" description="Disordered" evidence="6">
    <location>
        <begin position="73"/>
        <end position="125"/>
    </location>
</feature>
<reference evidence="7 8" key="1">
    <citation type="journal article" date="2023" name="G3 (Bethesda)">
        <title>A chromosome-length genome assembly and annotation of blackberry (Rubus argutus, cv. 'Hillquist').</title>
        <authorList>
            <person name="Bruna T."/>
            <person name="Aryal R."/>
            <person name="Dudchenko O."/>
            <person name="Sargent D.J."/>
            <person name="Mead D."/>
            <person name="Buti M."/>
            <person name="Cavallini A."/>
            <person name="Hytonen T."/>
            <person name="Andres J."/>
            <person name="Pham M."/>
            <person name="Weisz D."/>
            <person name="Mascagni F."/>
            <person name="Usai G."/>
            <person name="Natali L."/>
            <person name="Bassil N."/>
            <person name="Fernandez G.E."/>
            <person name="Lomsadze A."/>
            <person name="Armour M."/>
            <person name="Olukolu B."/>
            <person name="Poorten T."/>
            <person name="Britton C."/>
            <person name="Davik J."/>
            <person name="Ashrafi H."/>
            <person name="Aiden E.L."/>
            <person name="Borodovsky M."/>
            <person name="Worthington M."/>
        </authorList>
    </citation>
    <scope>NUCLEOTIDE SEQUENCE [LARGE SCALE GENOMIC DNA]</scope>
    <source>
        <strain evidence="7">PI 553951</strain>
    </source>
</reference>
<dbReference type="NCBIfam" id="TIGR01024">
    <property type="entry name" value="rplS_bact"/>
    <property type="match status" value="1"/>
</dbReference>
<dbReference type="PANTHER" id="PTHR15680">
    <property type="entry name" value="RIBOSOMAL PROTEIN L19"/>
    <property type="match status" value="1"/>
</dbReference>
<dbReference type="GO" id="GO:1990904">
    <property type="term" value="C:ribonucleoprotein complex"/>
    <property type="evidence" value="ECO:0007669"/>
    <property type="project" value="UniProtKB-KW"/>
</dbReference>
<name>A0AAW1WTR4_RUBAR</name>
<dbReference type="FunFam" id="2.30.30.790:FF:000004">
    <property type="entry name" value="50S ribosomal protein L19, chloroplastic"/>
    <property type="match status" value="1"/>
</dbReference>
<dbReference type="Gene3D" id="2.30.30.790">
    <property type="match status" value="1"/>
</dbReference>
<dbReference type="PANTHER" id="PTHR15680:SF10">
    <property type="entry name" value="LARGE RIBOSOMAL SUBUNIT PROTEIN BL19CY-RELATED"/>
    <property type="match status" value="1"/>
</dbReference>
<dbReference type="InterPro" id="IPR038657">
    <property type="entry name" value="Ribosomal_bL19_sf"/>
</dbReference>
<evidence type="ECO:0000256" key="1">
    <source>
        <dbReference type="ARBA" id="ARBA00005781"/>
    </source>
</evidence>
<keyword evidence="4" id="KW-0687">Ribonucleoprotein</keyword>
<dbReference type="SUPFAM" id="SSF50104">
    <property type="entry name" value="Translation proteins SH3-like domain"/>
    <property type="match status" value="1"/>
</dbReference>
<evidence type="ECO:0000256" key="4">
    <source>
        <dbReference type="ARBA" id="ARBA00023274"/>
    </source>
</evidence>
<keyword evidence="2" id="KW-0694">RNA-binding</keyword>
<comment type="function">
    <text evidence="5">Located at the 30S-50S ribosomal subunit interface and binds directly to 23S ribosomal RNA.</text>
</comment>
<keyword evidence="8" id="KW-1185">Reference proteome</keyword>
<proteinExistence type="inferred from homology"/>
<evidence type="ECO:0008006" key="9">
    <source>
        <dbReference type="Google" id="ProtNLM"/>
    </source>
</evidence>
<organism evidence="7 8">
    <name type="scientific">Rubus argutus</name>
    <name type="common">Southern blackberry</name>
    <dbReference type="NCBI Taxonomy" id="59490"/>
    <lineage>
        <taxon>Eukaryota</taxon>
        <taxon>Viridiplantae</taxon>
        <taxon>Streptophyta</taxon>
        <taxon>Embryophyta</taxon>
        <taxon>Tracheophyta</taxon>
        <taxon>Spermatophyta</taxon>
        <taxon>Magnoliopsida</taxon>
        <taxon>eudicotyledons</taxon>
        <taxon>Gunneridae</taxon>
        <taxon>Pentapetalae</taxon>
        <taxon>rosids</taxon>
        <taxon>fabids</taxon>
        <taxon>Rosales</taxon>
        <taxon>Rosaceae</taxon>
        <taxon>Rosoideae</taxon>
        <taxon>Rosoideae incertae sedis</taxon>
        <taxon>Rubus</taxon>
    </lineage>
</organism>
<evidence type="ECO:0000256" key="2">
    <source>
        <dbReference type="ARBA" id="ARBA00022730"/>
    </source>
</evidence>
<dbReference type="GO" id="GO:0005840">
    <property type="term" value="C:ribosome"/>
    <property type="evidence" value="ECO:0007669"/>
    <property type="project" value="UniProtKB-KW"/>
</dbReference>
<sequence length="242" mass="26615">MGSKVLPQALLTIPRNPNQYAPVKLGFSAAIYRRSSLNSTGVSLSGASSSSIRSKFSPIVAVISRRNFVARAESSSEGEVGATENGQESEAVSEAASEAVVEAEAEAVLESEPEPEEKKPPRKPRIKLGDIMGILNSRAIEAAEKERPVPDIRSGDVVQIKLEVPENKRRLSVYKGIVISKQNAGIHTTFRVRRIIAGIGVEIVFPLYSPNIKELKVLSHRKVRRARLYYLRDKLPRLSTFK</sequence>
<dbReference type="PRINTS" id="PR00061">
    <property type="entry name" value="RIBOSOMALL19"/>
</dbReference>
<dbReference type="AlphaFoldDB" id="A0AAW1WTR4"/>
<dbReference type="Proteomes" id="UP001457282">
    <property type="component" value="Unassembled WGS sequence"/>
</dbReference>
<comment type="similarity">
    <text evidence="1">Belongs to the bacterial ribosomal protein bL19 family.</text>
</comment>
<evidence type="ECO:0000256" key="6">
    <source>
        <dbReference type="SAM" id="MobiDB-lite"/>
    </source>
</evidence>
<protein>
    <recommendedName>
        <fullName evidence="9">50S ribosomal protein L19, chloroplastic</fullName>
    </recommendedName>
</protein>
<feature type="compositionally biased region" description="Acidic residues" evidence="6">
    <location>
        <begin position="101"/>
        <end position="115"/>
    </location>
</feature>
<dbReference type="InterPro" id="IPR001857">
    <property type="entry name" value="Ribosomal_bL19"/>
</dbReference>
<dbReference type="EMBL" id="JBEDUW010000005">
    <property type="protein sequence ID" value="KAK9927687.1"/>
    <property type="molecule type" value="Genomic_DNA"/>
</dbReference>
<comment type="caution">
    <text evidence="7">The sequence shown here is derived from an EMBL/GenBank/DDBJ whole genome shotgun (WGS) entry which is preliminary data.</text>
</comment>
<dbReference type="GO" id="GO:0019843">
    <property type="term" value="F:rRNA binding"/>
    <property type="evidence" value="ECO:0007669"/>
    <property type="project" value="UniProtKB-KW"/>
</dbReference>
<dbReference type="GO" id="GO:0003729">
    <property type="term" value="F:mRNA binding"/>
    <property type="evidence" value="ECO:0007669"/>
    <property type="project" value="UniProtKB-ARBA"/>
</dbReference>
<evidence type="ECO:0000313" key="7">
    <source>
        <dbReference type="EMBL" id="KAK9927687.1"/>
    </source>
</evidence>
<gene>
    <name evidence="7" type="ORF">M0R45_024859</name>
</gene>
<keyword evidence="2" id="KW-0699">rRNA-binding</keyword>
<evidence type="ECO:0000256" key="5">
    <source>
        <dbReference type="ARBA" id="ARBA00056903"/>
    </source>
</evidence>
<evidence type="ECO:0000313" key="8">
    <source>
        <dbReference type="Proteomes" id="UP001457282"/>
    </source>
</evidence>
<dbReference type="GO" id="GO:0006412">
    <property type="term" value="P:translation"/>
    <property type="evidence" value="ECO:0007669"/>
    <property type="project" value="InterPro"/>
</dbReference>
<accession>A0AAW1WTR4</accession>
<dbReference type="InterPro" id="IPR008991">
    <property type="entry name" value="Translation_prot_SH3-like_sf"/>
</dbReference>
<dbReference type="GO" id="GO:0003735">
    <property type="term" value="F:structural constituent of ribosome"/>
    <property type="evidence" value="ECO:0007669"/>
    <property type="project" value="InterPro"/>
</dbReference>
<evidence type="ECO:0000256" key="3">
    <source>
        <dbReference type="ARBA" id="ARBA00022980"/>
    </source>
</evidence>
<dbReference type="Pfam" id="PF01245">
    <property type="entry name" value="Ribosomal_L19"/>
    <property type="match status" value="1"/>
</dbReference>